<sequence length="493" mass="54088">MLARLFIVSNHPQHAGIPGTTYVYLQDTSVAGLQGTWKREKEREVPSGNLQELLTNGYIQLCEGDSVFSRSEQGSQNPNEDMIQVRMITAAMNNAFNKAQDDFLGPRAMREHTHPKYPTNLKGNRMCGPPIGGIALERSKAGPAITAAAFSEAPPIVCKRTCKMAPLINLPLIGIHDNYAYATCQANVTSVTHPAMSSTKKEQKAKGPDLTDNMGFFSGTHFDLKDDVGHFSHMSANSNLPGGEEYTPGFFILELAIASEIIDKVWDYRGIKGALQDLEGPKGVPTISFNWPKILATPIFSLMLGNAKQRGVHYPTGNASRRVSSFDQFIVESTKPQRKCTWIDEQTENQEQAAQRSEVNSKKLAVLYWLLYLTQIQVQSISTNFMKVSRLSTPEYLTGTLTFGGLDVGREQQQLADLTGDNFSNDEFFVLVVAYSERRAMSGHQDAARILKLSGIASKPHGRGSGALGFSMGNITVTNDAAVCSLRKMVLTA</sequence>
<accession>A0AAD7CYW7</accession>
<gene>
    <name evidence="1" type="ORF">B0H17DRAFT_1141775</name>
</gene>
<dbReference type="AlphaFoldDB" id="A0AAD7CYW7"/>
<evidence type="ECO:0000313" key="2">
    <source>
        <dbReference type="Proteomes" id="UP001221757"/>
    </source>
</evidence>
<reference evidence="1" key="1">
    <citation type="submission" date="2023-03" db="EMBL/GenBank/DDBJ databases">
        <title>Massive genome expansion in bonnet fungi (Mycena s.s.) driven by repeated elements and novel gene families across ecological guilds.</title>
        <authorList>
            <consortium name="Lawrence Berkeley National Laboratory"/>
            <person name="Harder C.B."/>
            <person name="Miyauchi S."/>
            <person name="Viragh M."/>
            <person name="Kuo A."/>
            <person name="Thoen E."/>
            <person name="Andreopoulos B."/>
            <person name="Lu D."/>
            <person name="Skrede I."/>
            <person name="Drula E."/>
            <person name="Henrissat B."/>
            <person name="Morin E."/>
            <person name="Kohler A."/>
            <person name="Barry K."/>
            <person name="LaButti K."/>
            <person name="Morin E."/>
            <person name="Salamov A."/>
            <person name="Lipzen A."/>
            <person name="Mereny Z."/>
            <person name="Hegedus B."/>
            <person name="Baldrian P."/>
            <person name="Stursova M."/>
            <person name="Weitz H."/>
            <person name="Taylor A."/>
            <person name="Grigoriev I.V."/>
            <person name="Nagy L.G."/>
            <person name="Martin F."/>
            <person name="Kauserud H."/>
        </authorList>
    </citation>
    <scope>NUCLEOTIDE SEQUENCE</scope>
    <source>
        <strain evidence="1">CBHHK067</strain>
    </source>
</reference>
<dbReference type="EMBL" id="JARKIE010000179">
    <property type="protein sequence ID" value="KAJ7670547.1"/>
    <property type="molecule type" value="Genomic_DNA"/>
</dbReference>
<dbReference type="Proteomes" id="UP001221757">
    <property type="component" value="Unassembled WGS sequence"/>
</dbReference>
<keyword evidence="2" id="KW-1185">Reference proteome</keyword>
<organism evidence="1 2">
    <name type="scientific">Mycena rosella</name>
    <name type="common">Pink bonnet</name>
    <name type="synonym">Agaricus rosellus</name>
    <dbReference type="NCBI Taxonomy" id="1033263"/>
    <lineage>
        <taxon>Eukaryota</taxon>
        <taxon>Fungi</taxon>
        <taxon>Dikarya</taxon>
        <taxon>Basidiomycota</taxon>
        <taxon>Agaricomycotina</taxon>
        <taxon>Agaricomycetes</taxon>
        <taxon>Agaricomycetidae</taxon>
        <taxon>Agaricales</taxon>
        <taxon>Marasmiineae</taxon>
        <taxon>Mycenaceae</taxon>
        <taxon>Mycena</taxon>
    </lineage>
</organism>
<proteinExistence type="predicted"/>
<comment type="caution">
    <text evidence="1">The sequence shown here is derived from an EMBL/GenBank/DDBJ whole genome shotgun (WGS) entry which is preliminary data.</text>
</comment>
<protein>
    <submittedName>
        <fullName evidence="1">Uncharacterized protein</fullName>
    </submittedName>
</protein>
<evidence type="ECO:0000313" key="1">
    <source>
        <dbReference type="EMBL" id="KAJ7670547.1"/>
    </source>
</evidence>
<name>A0AAD7CYW7_MYCRO</name>